<keyword evidence="2" id="KW-1133">Transmembrane helix</keyword>
<dbReference type="AlphaFoldDB" id="A0AA41H892"/>
<name>A0AA41H892_9BURK</name>
<dbReference type="EMBL" id="JAHTGR010000001">
    <property type="protein sequence ID" value="MBV6319416.1"/>
    <property type="molecule type" value="Genomic_DNA"/>
</dbReference>
<comment type="caution">
    <text evidence="3">The sequence shown here is derived from an EMBL/GenBank/DDBJ whole genome shotgun (WGS) entry which is preliminary data.</text>
</comment>
<feature type="compositionally biased region" description="Low complexity" evidence="1">
    <location>
        <begin position="68"/>
        <end position="81"/>
    </location>
</feature>
<accession>A0AA41H892</accession>
<feature type="transmembrane region" description="Helical" evidence="2">
    <location>
        <begin position="12"/>
        <end position="31"/>
    </location>
</feature>
<reference evidence="3" key="1">
    <citation type="submission" date="2021-07" db="EMBL/GenBank/DDBJ databases">
        <title>Characterization of violacein-producing bacteria and related species.</title>
        <authorList>
            <person name="Wilson H.S."/>
            <person name="De Leon M.E."/>
        </authorList>
    </citation>
    <scope>NUCLEOTIDE SEQUENCE</scope>
    <source>
        <strain evidence="3">HSC-15S17</strain>
    </source>
</reference>
<dbReference type="RefSeq" id="WP_217940086.1">
    <property type="nucleotide sequence ID" value="NZ_JAHTGR010000001.1"/>
</dbReference>
<evidence type="ECO:0000313" key="4">
    <source>
        <dbReference type="EMBL" id="MCP2006773.1"/>
    </source>
</evidence>
<evidence type="ECO:0000256" key="1">
    <source>
        <dbReference type="SAM" id="MobiDB-lite"/>
    </source>
</evidence>
<feature type="transmembrane region" description="Helical" evidence="2">
    <location>
        <begin position="101"/>
        <end position="122"/>
    </location>
</feature>
<evidence type="ECO:0000313" key="3">
    <source>
        <dbReference type="EMBL" id="MBV6319416.1"/>
    </source>
</evidence>
<dbReference type="Proteomes" id="UP001155901">
    <property type="component" value="Unassembled WGS sequence"/>
</dbReference>
<dbReference type="EMBL" id="JALJZU010000001">
    <property type="protein sequence ID" value="MCP2006773.1"/>
    <property type="molecule type" value="Genomic_DNA"/>
</dbReference>
<evidence type="ECO:0000313" key="5">
    <source>
        <dbReference type="Proteomes" id="UP001155901"/>
    </source>
</evidence>
<reference evidence="4" key="2">
    <citation type="submission" date="2022-03" db="EMBL/GenBank/DDBJ databases">
        <title>Genome Encyclopedia of Bacteria and Archaea VI: Functional Genomics of Type Strains.</title>
        <authorList>
            <person name="Whitman W."/>
        </authorList>
    </citation>
    <scope>NUCLEOTIDE SEQUENCE</scope>
    <source>
        <strain evidence="4">HSC-15S17</strain>
    </source>
</reference>
<protein>
    <recommendedName>
        <fullName evidence="7">PepSY domain-containing protein</fullName>
    </recommendedName>
</protein>
<keyword evidence="2" id="KW-0472">Membrane</keyword>
<sequence length="148" mass="15904">MPTIRQLHRYLGVFFTPAIVFFAFSGALQTFNLHKGAHRGDPPTYPWIAAMASLHQDQELYEAPAPKPQASKAANAAPAENAKPKSEAKQEEEHSSMPLKLFVVALAIGLCASSLAGLYIAFSNPRVRLPVGLTLAAGMLLPAILLLV</sequence>
<feature type="compositionally biased region" description="Basic and acidic residues" evidence="1">
    <location>
        <begin position="82"/>
        <end position="93"/>
    </location>
</feature>
<gene>
    <name evidence="3" type="ORF">KVP70_00595</name>
    <name evidence="4" type="ORF">L1274_000461</name>
</gene>
<dbReference type="Proteomes" id="UP001162889">
    <property type="component" value="Unassembled WGS sequence"/>
</dbReference>
<feature type="region of interest" description="Disordered" evidence="1">
    <location>
        <begin position="64"/>
        <end position="93"/>
    </location>
</feature>
<feature type="transmembrane region" description="Helical" evidence="2">
    <location>
        <begin position="129"/>
        <end position="147"/>
    </location>
</feature>
<evidence type="ECO:0000313" key="6">
    <source>
        <dbReference type="Proteomes" id="UP001162889"/>
    </source>
</evidence>
<organism evidence="3 5">
    <name type="scientific">Duganella violaceipulchra</name>
    <dbReference type="NCBI Taxonomy" id="2849652"/>
    <lineage>
        <taxon>Bacteria</taxon>
        <taxon>Pseudomonadati</taxon>
        <taxon>Pseudomonadota</taxon>
        <taxon>Betaproteobacteria</taxon>
        <taxon>Burkholderiales</taxon>
        <taxon>Oxalobacteraceae</taxon>
        <taxon>Telluria group</taxon>
        <taxon>Duganella</taxon>
    </lineage>
</organism>
<evidence type="ECO:0000256" key="2">
    <source>
        <dbReference type="SAM" id="Phobius"/>
    </source>
</evidence>
<evidence type="ECO:0008006" key="7">
    <source>
        <dbReference type="Google" id="ProtNLM"/>
    </source>
</evidence>
<proteinExistence type="predicted"/>
<keyword evidence="2" id="KW-0812">Transmembrane</keyword>
<keyword evidence="6" id="KW-1185">Reference proteome</keyword>